<evidence type="ECO:0000313" key="3">
    <source>
        <dbReference type="Proteomes" id="UP000030669"/>
    </source>
</evidence>
<protein>
    <recommendedName>
        <fullName evidence="1">Peptidase S9 prolyl oligopeptidase catalytic domain-containing protein</fullName>
    </recommendedName>
</protein>
<name>S7Q3V6_GLOTA</name>
<dbReference type="HOGENOM" id="CLU_048444_2_0_1"/>
<dbReference type="OrthoDB" id="2152248at2759"/>
<dbReference type="STRING" id="670483.S7Q3V6"/>
<proteinExistence type="predicted"/>
<dbReference type="EMBL" id="KB469304">
    <property type="protein sequence ID" value="EPQ54128.1"/>
    <property type="molecule type" value="Genomic_DNA"/>
</dbReference>
<dbReference type="GeneID" id="19308770"/>
<keyword evidence="3" id="KW-1185">Reference proteome</keyword>
<gene>
    <name evidence="2" type="ORF">GLOTRDRAFT_78065</name>
</gene>
<dbReference type="KEGG" id="gtr:GLOTRDRAFT_78065"/>
<dbReference type="GO" id="GO:0006508">
    <property type="term" value="P:proteolysis"/>
    <property type="evidence" value="ECO:0007669"/>
    <property type="project" value="InterPro"/>
</dbReference>
<dbReference type="SUPFAM" id="SSF53474">
    <property type="entry name" value="alpha/beta-Hydrolases"/>
    <property type="match status" value="1"/>
</dbReference>
<dbReference type="PANTHER" id="PTHR47381">
    <property type="entry name" value="ALPHA/BETA-HYDROLASES SUPERFAMILY PROTEIN"/>
    <property type="match status" value="1"/>
</dbReference>
<dbReference type="Pfam" id="PF00326">
    <property type="entry name" value="Peptidase_S9"/>
    <property type="match status" value="1"/>
</dbReference>
<dbReference type="GO" id="GO:0008236">
    <property type="term" value="F:serine-type peptidase activity"/>
    <property type="evidence" value="ECO:0007669"/>
    <property type="project" value="InterPro"/>
</dbReference>
<feature type="domain" description="Peptidase S9 prolyl oligopeptidase catalytic" evidence="1">
    <location>
        <begin position="142"/>
        <end position="271"/>
    </location>
</feature>
<dbReference type="InterPro" id="IPR001375">
    <property type="entry name" value="Peptidase_S9_cat"/>
</dbReference>
<dbReference type="Gene3D" id="3.40.50.1820">
    <property type="entry name" value="alpha/beta hydrolase"/>
    <property type="match status" value="1"/>
</dbReference>
<dbReference type="InterPro" id="IPR029058">
    <property type="entry name" value="AB_hydrolase_fold"/>
</dbReference>
<dbReference type="RefSeq" id="XP_007867459.1">
    <property type="nucleotide sequence ID" value="XM_007869268.1"/>
</dbReference>
<evidence type="ECO:0000313" key="2">
    <source>
        <dbReference type="EMBL" id="EPQ54128.1"/>
    </source>
</evidence>
<evidence type="ECO:0000259" key="1">
    <source>
        <dbReference type="Pfam" id="PF00326"/>
    </source>
</evidence>
<dbReference type="AlphaFoldDB" id="S7Q3V6"/>
<accession>S7Q3V6</accession>
<organism evidence="2 3">
    <name type="scientific">Gloeophyllum trabeum (strain ATCC 11539 / FP-39264 / Madison 617)</name>
    <name type="common">Brown rot fungus</name>
    <dbReference type="NCBI Taxonomy" id="670483"/>
    <lineage>
        <taxon>Eukaryota</taxon>
        <taxon>Fungi</taxon>
        <taxon>Dikarya</taxon>
        <taxon>Basidiomycota</taxon>
        <taxon>Agaricomycotina</taxon>
        <taxon>Agaricomycetes</taxon>
        <taxon>Gloeophyllales</taxon>
        <taxon>Gloeophyllaceae</taxon>
        <taxon>Gloeophyllum</taxon>
    </lineage>
</organism>
<dbReference type="Proteomes" id="UP000030669">
    <property type="component" value="Unassembled WGS sequence"/>
</dbReference>
<sequence length="289" mass="32018">MAVPGSTYVVGGIVVNVYEEPLVRSDVSPIVLFFLHGRLGSAVGLEPHVQTLFQELHHLRETNANLHPLIIVTFDQRNHGTRLADPKANEAWNKKDLESHNERHAIDMYSIQTGTARDVTFLIDFLPAYIFPREERTIADWAVAGISFGGHSTWIALKSDKRISTGIPIIGCPDYIALMSDRAQKSSVPFEPPYAPESFLQFVRKNDPVSTPYYSADESNPYFGKKVLVLSGAQDKLVPWKASQSFVDKLDVGPQGKKEVMVQEGAGHECTEAMLKRAAGFLAENVLQA</sequence>
<dbReference type="eggNOG" id="ENOG502S342">
    <property type="taxonomic scope" value="Eukaryota"/>
</dbReference>
<dbReference type="PANTHER" id="PTHR47381:SF3">
    <property type="entry name" value="ALPHA_BETA-HYDROLASES SUPERFAMILY PROTEIN"/>
    <property type="match status" value="1"/>
</dbReference>
<reference evidence="2 3" key="1">
    <citation type="journal article" date="2012" name="Science">
        <title>The Paleozoic origin of enzymatic lignin decomposition reconstructed from 31 fungal genomes.</title>
        <authorList>
            <person name="Floudas D."/>
            <person name="Binder M."/>
            <person name="Riley R."/>
            <person name="Barry K."/>
            <person name="Blanchette R.A."/>
            <person name="Henrissat B."/>
            <person name="Martinez A.T."/>
            <person name="Otillar R."/>
            <person name="Spatafora J.W."/>
            <person name="Yadav J.S."/>
            <person name="Aerts A."/>
            <person name="Benoit I."/>
            <person name="Boyd A."/>
            <person name="Carlson A."/>
            <person name="Copeland A."/>
            <person name="Coutinho P.M."/>
            <person name="de Vries R.P."/>
            <person name="Ferreira P."/>
            <person name="Findley K."/>
            <person name="Foster B."/>
            <person name="Gaskell J."/>
            <person name="Glotzer D."/>
            <person name="Gorecki P."/>
            <person name="Heitman J."/>
            <person name="Hesse C."/>
            <person name="Hori C."/>
            <person name="Igarashi K."/>
            <person name="Jurgens J.A."/>
            <person name="Kallen N."/>
            <person name="Kersten P."/>
            <person name="Kohler A."/>
            <person name="Kuees U."/>
            <person name="Kumar T.K.A."/>
            <person name="Kuo A."/>
            <person name="LaButti K."/>
            <person name="Larrondo L.F."/>
            <person name="Lindquist E."/>
            <person name="Ling A."/>
            <person name="Lombard V."/>
            <person name="Lucas S."/>
            <person name="Lundell T."/>
            <person name="Martin R."/>
            <person name="McLaughlin D.J."/>
            <person name="Morgenstern I."/>
            <person name="Morin E."/>
            <person name="Murat C."/>
            <person name="Nagy L.G."/>
            <person name="Nolan M."/>
            <person name="Ohm R.A."/>
            <person name="Patyshakuliyeva A."/>
            <person name="Rokas A."/>
            <person name="Ruiz-Duenas F.J."/>
            <person name="Sabat G."/>
            <person name="Salamov A."/>
            <person name="Samejima M."/>
            <person name="Schmutz J."/>
            <person name="Slot J.C."/>
            <person name="St John F."/>
            <person name="Stenlid J."/>
            <person name="Sun H."/>
            <person name="Sun S."/>
            <person name="Syed K."/>
            <person name="Tsang A."/>
            <person name="Wiebenga A."/>
            <person name="Young D."/>
            <person name="Pisabarro A."/>
            <person name="Eastwood D.C."/>
            <person name="Martin F."/>
            <person name="Cullen D."/>
            <person name="Grigoriev I.V."/>
            <person name="Hibbett D.S."/>
        </authorList>
    </citation>
    <scope>NUCLEOTIDE SEQUENCE [LARGE SCALE GENOMIC DNA]</scope>
    <source>
        <strain evidence="2 3">ATCC 11539</strain>
    </source>
</reference>
<dbReference type="OMA" id="APVTCLW"/>